<protein>
    <submittedName>
        <fullName evidence="1">Uncharacterized protein</fullName>
    </submittedName>
</protein>
<dbReference type="AlphaFoldDB" id="A0AAV7WQE7"/>
<organism evidence="1 2">
    <name type="scientific">Pleurodeles waltl</name>
    <name type="common">Iberian ribbed newt</name>
    <dbReference type="NCBI Taxonomy" id="8319"/>
    <lineage>
        <taxon>Eukaryota</taxon>
        <taxon>Metazoa</taxon>
        <taxon>Chordata</taxon>
        <taxon>Craniata</taxon>
        <taxon>Vertebrata</taxon>
        <taxon>Euteleostomi</taxon>
        <taxon>Amphibia</taxon>
        <taxon>Batrachia</taxon>
        <taxon>Caudata</taxon>
        <taxon>Salamandroidea</taxon>
        <taxon>Salamandridae</taxon>
        <taxon>Pleurodelinae</taxon>
        <taxon>Pleurodeles</taxon>
    </lineage>
</organism>
<proteinExistence type="predicted"/>
<reference evidence="1" key="1">
    <citation type="journal article" date="2022" name="bioRxiv">
        <title>Sequencing and chromosome-scale assembly of the giantPleurodeles waltlgenome.</title>
        <authorList>
            <person name="Brown T."/>
            <person name="Elewa A."/>
            <person name="Iarovenko S."/>
            <person name="Subramanian E."/>
            <person name="Araus A.J."/>
            <person name="Petzold A."/>
            <person name="Susuki M."/>
            <person name="Suzuki K.-i.T."/>
            <person name="Hayashi T."/>
            <person name="Toyoda A."/>
            <person name="Oliveira C."/>
            <person name="Osipova E."/>
            <person name="Leigh N.D."/>
            <person name="Simon A."/>
            <person name="Yun M.H."/>
        </authorList>
    </citation>
    <scope>NUCLEOTIDE SEQUENCE</scope>
    <source>
        <strain evidence="1">20211129_DDA</strain>
        <tissue evidence="1">Liver</tissue>
    </source>
</reference>
<evidence type="ECO:0000313" key="1">
    <source>
        <dbReference type="EMBL" id="KAJ1214733.1"/>
    </source>
</evidence>
<dbReference type="EMBL" id="JANPWB010000001">
    <property type="protein sequence ID" value="KAJ1214733.1"/>
    <property type="molecule type" value="Genomic_DNA"/>
</dbReference>
<accession>A0AAV7WQE7</accession>
<dbReference type="Proteomes" id="UP001066276">
    <property type="component" value="Chromosome 1_1"/>
</dbReference>
<comment type="caution">
    <text evidence="1">The sequence shown here is derived from an EMBL/GenBank/DDBJ whole genome shotgun (WGS) entry which is preliminary data.</text>
</comment>
<gene>
    <name evidence="1" type="ORF">NDU88_002350</name>
</gene>
<evidence type="ECO:0000313" key="2">
    <source>
        <dbReference type="Proteomes" id="UP001066276"/>
    </source>
</evidence>
<sequence length="134" mass="14424">MAPDPSTMQVTTFAINTPSRDGGHPRFLTRSPLLRQYVRQLLMALGNSVSASPLFSGASRLQPLESCFLLDNTTKYSAVCGLGRRFRAESRHSGSQPSCTADADGCHPGTSFHFRWIAALPQGMTGARVALING</sequence>
<name>A0AAV7WQE7_PLEWA</name>
<keyword evidence="2" id="KW-1185">Reference proteome</keyword>